<keyword evidence="5" id="KW-1185">Reference proteome</keyword>
<evidence type="ECO:0000256" key="2">
    <source>
        <dbReference type="SAM" id="SignalP"/>
    </source>
</evidence>
<organism evidence="3 5">
    <name type="scientific">Orrella dioscoreae</name>
    <dbReference type="NCBI Taxonomy" id="1851544"/>
    <lineage>
        <taxon>Bacteria</taxon>
        <taxon>Pseudomonadati</taxon>
        <taxon>Pseudomonadota</taxon>
        <taxon>Betaproteobacteria</taxon>
        <taxon>Burkholderiales</taxon>
        <taxon>Alcaligenaceae</taxon>
        <taxon>Orrella</taxon>
    </lineage>
</organism>
<dbReference type="RefSeq" id="WP_067751691.1">
    <property type="nucleotide sequence ID" value="NZ_LT907988.1"/>
</dbReference>
<dbReference type="KEGG" id="odi:ODI_R2864"/>
<dbReference type="EMBL" id="FLRC01000011">
    <property type="protein sequence ID" value="SBT24867.1"/>
    <property type="molecule type" value="Genomic_DNA"/>
</dbReference>
<dbReference type="PANTHER" id="PTHR42928">
    <property type="entry name" value="TRICARBOXYLATE-BINDING PROTEIN"/>
    <property type="match status" value="1"/>
</dbReference>
<sequence>MQPFQPATRLAAFVLAATFGAPAVALAAEPYPCANLRLVSPYPPGGTTDILARLISPSMQQTLGVPVIVDNKAGASSNIGTEFVARAQADGCTLLLGNNTGVVINRNLYALRIDPVKDLRPVAYVAAMPLVLYVNPKVPAGDVRELLDLVKRKPGTYNFASGGSGSPQHLAGELLKLQGNVEMLHIPYKGQGPAMTDVIAGQVQIAFETTAALLPQAQAGRVKPLATTGSTRADAFPELPTLMEAGFKDFEVTNWYGVFAPAGLPDALTTRLNAAINTALASPQVSAKLAELGSAKVAGGSAQDFAGFVQAEVPRWEDVVKRSNAKVD</sequence>
<dbReference type="PANTHER" id="PTHR42928:SF5">
    <property type="entry name" value="BLR1237 PROTEIN"/>
    <property type="match status" value="1"/>
</dbReference>
<dbReference type="AlphaFoldDB" id="A0A1C3K0E7"/>
<dbReference type="SUPFAM" id="SSF53850">
    <property type="entry name" value="Periplasmic binding protein-like II"/>
    <property type="match status" value="1"/>
</dbReference>
<gene>
    <name evidence="3" type="ORF">ODI_02938</name>
    <name evidence="4" type="ORF">ODI_R2864</name>
</gene>
<reference evidence="4 5" key="2">
    <citation type="submission" date="2017-08" db="EMBL/GenBank/DDBJ databases">
        <authorList>
            <person name="de Groot N.N."/>
        </authorList>
    </citation>
    <scope>NUCLEOTIDE SEQUENCE [LARGE SCALE GENOMIC DNA]</scope>
    <source>
        <strain evidence="4">Orrdi1</strain>
    </source>
</reference>
<dbReference type="OrthoDB" id="8886207at2"/>
<dbReference type="InterPro" id="IPR005064">
    <property type="entry name" value="BUG"/>
</dbReference>
<dbReference type="PIRSF" id="PIRSF017082">
    <property type="entry name" value="YflP"/>
    <property type="match status" value="1"/>
</dbReference>
<feature type="signal peptide" evidence="2">
    <location>
        <begin position="1"/>
        <end position="27"/>
    </location>
</feature>
<dbReference type="CDD" id="cd13578">
    <property type="entry name" value="PBP2_Bug27"/>
    <property type="match status" value="1"/>
</dbReference>
<proteinExistence type="inferred from homology"/>
<protein>
    <submittedName>
        <fullName evidence="3">Tricarboxylate transport protein TctC</fullName>
    </submittedName>
</protein>
<reference evidence="3 5" key="1">
    <citation type="submission" date="2016-06" db="EMBL/GenBank/DDBJ databases">
        <authorList>
            <person name="Kjaerup R.B."/>
            <person name="Dalgaard T.S."/>
            <person name="Juul-Madsen H.R."/>
        </authorList>
    </citation>
    <scope>NUCLEOTIDE SEQUENCE [LARGE SCALE GENOMIC DNA]</scope>
    <source>
        <strain evidence="3">Orrdi1</strain>
    </source>
</reference>
<dbReference type="Proteomes" id="UP000078558">
    <property type="component" value="Chromosome I"/>
</dbReference>
<evidence type="ECO:0000313" key="5">
    <source>
        <dbReference type="Proteomes" id="UP000078558"/>
    </source>
</evidence>
<dbReference type="InterPro" id="IPR042100">
    <property type="entry name" value="Bug_dom1"/>
</dbReference>
<name>A0A1C3K0E7_9BURK</name>
<evidence type="ECO:0000256" key="1">
    <source>
        <dbReference type="ARBA" id="ARBA00006987"/>
    </source>
</evidence>
<dbReference type="EMBL" id="LT907988">
    <property type="protein sequence ID" value="SOE50646.1"/>
    <property type="molecule type" value="Genomic_DNA"/>
</dbReference>
<dbReference type="Pfam" id="PF03401">
    <property type="entry name" value="TctC"/>
    <property type="match status" value="1"/>
</dbReference>
<accession>A0A1C3K0E7</accession>
<evidence type="ECO:0000313" key="4">
    <source>
        <dbReference type="EMBL" id="SOE50646.1"/>
    </source>
</evidence>
<keyword evidence="2" id="KW-0732">Signal</keyword>
<evidence type="ECO:0000313" key="3">
    <source>
        <dbReference type="EMBL" id="SBT24867.1"/>
    </source>
</evidence>
<dbReference type="STRING" id="1851544.ODI_02938"/>
<feature type="chain" id="PRO_5015062502" evidence="2">
    <location>
        <begin position="28"/>
        <end position="328"/>
    </location>
</feature>
<comment type="similarity">
    <text evidence="1">Belongs to the UPF0065 (bug) family.</text>
</comment>
<dbReference type="Gene3D" id="3.40.190.10">
    <property type="entry name" value="Periplasmic binding protein-like II"/>
    <property type="match status" value="1"/>
</dbReference>
<dbReference type="Gene3D" id="3.40.190.150">
    <property type="entry name" value="Bordetella uptake gene, domain 1"/>
    <property type="match status" value="1"/>
</dbReference>